<dbReference type="NCBIfam" id="TIGR01662">
    <property type="entry name" value="HAD-SF-IIIA"/>
    <property type="match status" value="1"/>
</dbReference>
<dbReference type="Pfam" id="PF13242">
    <property type="entry name" value="Hydrolase_like"/>
    <property type="match status" value="1"/>
</dbReference>
<evidence type="ECO:0000256" key="4">
    <source>
        <dbReference type="ARBA" id="ARBA00022801"/>
    </source>
</evidence>
<feature type="site" description="Stabilizes the phosphoryl group" evidence="9">
    <location>
        <position position="51"/>
    </location>
</feature>
<evidence type="ECO:0000256" key="6">
    <source>
        <dbReference type="ARBA" id="ARBA00031828"/>
    </source>
</evidence>
<evidence type="ECO:0000313" key="12">
    <source>
        <dbReference type="Proteomes" id="UP000724672"/>
    </source>
</evidence>
<comment type="similarity">
    <text evidence="7">Belongs to the gmhB family.</text>
</comment>
<comment type="subcellular location">
    <subcellularLocation>
        <location evidence="1 7">Cytoplasm</location>
    </subcellularLocation>
</comment>
<gene>
    <name evidence="11" type="ORF">GOQ27_13745</name>
</gene>
<dbReference type="NCBIfam" id="TIGR01656">
    <property type="entry name" value="Histidinol-ppas"/>
    <property type="match status" value="1"/>
</dbReference>
<dbReference type="Gene3D" id="3.40.50.1000">
    <property type="entry name" value="HAD superfamily/HAD-like"/>
    <property type="match status" value="1"/>
</dbReference>
<dbReference type="CDD" id="cd07503">
    <property type="entry name" value="HAD_HisB-N"/>
    <property type="match status" value="1"/>
</dbReference>
<dbReference type="GO" id="GO:0046872">
    <property type="term" value="F:metal ion binding"/>
    <property type="evidence" value="ECO:0007669"/>
    <property type="project" value="UniProtKB-KW"/>
</dbReference>
<comment type="caution">
    <text evidence="11">The sequence shown here is derived from an EMBL/GenBank/DDBJ whole genome shotgun (WGS) entry which is preliminary data.</text>
</comment>
<dbReference type="InterPro" id="IPR006543">
    <property type="entry name" value="Histidinol-phos"/>
</dbReference>
<evidence type="ECO:0000256" key="7">
    <source>
        <dbReference type="PIRNR" id="PIRNR004682"/>
    </source>
</evidence>
<feature type="binding site" evidence="10">
    <location>
        <position position="89"/>
    </location>
    <ligand>
        <name>Zn(2+)</name>
        <dbReference type="ChEBI" id="CHEBI:29105"/>
    </ligand>
</feature>
<comment type="cofactor">
    <cofactor evidence="10">
        <name>Zn(2+)</name>
        <dbReference type="ChEBI" id="CHEBI:29105"/>
    </cofactor>
</comment>
<keyword evidence="3 10" id="KW-0479">Metal-binding</keyword>
<dbReference type="EC" id="3.1.3.-" evidence="7"/>
<feature type="site" description="Stabilizes the phosphoryl group" evidence="9">
    <location>
        <position position="100"/>
    </location>
</feature>
<keyword evidence="12" id="KW-1185">Reference proteome</keyword>
<dbReference type="PIRSF" id="PIRSF004682">
    <property type="entry name" value="GmhB"/>
    <property type="match status" value="1"/>
</dbReference>
<comment type="cofactor">
    <cofactor evidence="10">
        <name>Mg(2+)</name>
        <dbReference type="ChEBI" id="CHEBI:18420"/>
    </cofactor>
</comment>
<dbReference type="RefSeq" id="WP_203367454.1">
    <property type="nucleotide sequence ID" value="NZ_WSFT01000051.1"/>
</dbReference>
<accession>A0A942UUL6</accession>
<dbReference type="GO" id="GO:0016791">
    <property type="term" value="F:phosphatase activity"/>
    <property type="evidence" value="ECO:0007669"/>
    <property type="project" value="InterPro"/>
</dbReference>
<proteinExistence type="inferred from homology"/>
<dbReference type="InterPro" id="IPR023214">
    <property type="entry name" value="HAD_sf"/>
</dbReference>
<feature type="active site" description="Proton donor" evidence="8">
    <location>
        <position position="10"/>
    </location>
</feature>
<evidence type="ECO:0000256" key="10">
    <source>
        <dbReference type="PIRSR" id="PIRSR004682-4"/>
    </source>
</evidence>
<name>A0A942UUL6_9FIRM</name>
<feature type="binding site" evidence="10">
    <location>
        <position position="8"/>
    </location>
    <ligand>
        <name>Mg(2+)</name>
        <dbReference type="ChEBI" id="CHEBI:18420"/>
    </ligand>
</feature>
<evidence type="ECO:0000256" key="9">
    <source>
        <dbReference type="PIRSR" id="PIRSR004682-3"/>
    </source>
</evidence>
<feature type="site" description="Contributes to substrate recognition" evidence="9">
    <location>
        <position position="99"/>
    </location>
</feature>
<evidence type="ECO:0000256" key="2">
    <source>
        <dbReference type="ARBA" id="ARBA00022490"/>
    </source>
</evidence>
<keyword evidence="5 7" id="KW-0119">Carbohydrate metabolism</keyword>
<dbReference type="GO" id="GO:0005975">
    <property type="term" value="P:carbohydrate metabolic process"/>
    <property type="evidence" value="ECO:0007669"/>
    <property type="project" value="InterPro"/>
</dbReference>
<evidence type="ECO:0000313" key="11">
    <source>
        <dbReference type="EMBL" id="MBS4539534.1"/>
    </source>
</evidence>
<dbReference type="InterPro" id="IPR004446">
    <property type="entry name" value="Heptose_bisP_phosphatase"/>
</dbReference>
<reference evidence="11" key="1">
    <citation type="submission" date="2019-12" db="EMBL/GenBank/DDBJ databases">
        <title>Clostridiaceae gen. nov. sp. nov., isolated from sediment in Xinjiang, China.</title>
        <authorList>
            <person name="Zhang R."/>
        </authorList>
    </citation>
    <scope>NUCLEOTIDE SEQUENCE</scope>
    <source>
        <strain evidence="11">D2Q-11</strain>
    </source>
</reference>
<keyword evidence="10" id="KW-0862">Zinc</keyword>
<dbReference type="SUPFAM" id="SSF56784">
    <property type="entry name" value="HAD-like"/>
    <property type="match status" value="1"/>
</dbReference>
<protein>
    <recommendedName>
        <fullName evidence="6 7">D,D-heptose 1,7-bisphosphate phosphatase</fullName>
        <ecNumber evidence="7">3.1.3.-</ecNumber>
    </recommendedName>
</protein>
<sequence>MQKVLFLDRDGVINDNSRKHVNKPEDLIVYENAKEALKKAYDAGYSIFVVTNQGGIELGHVSHEDMKKIHEKMIKDLEGICKIKDIEYCPYFKTKSNLRKPNPGMILKLAEKYNINLRESWMIGDMDTDIEAGLKAGCKTGKIGKKNKYAYVNGKDLLEVINTILKKE</sequence>
<keyword evidence="2 7" id="KW-0963">Cytoplasm</keyword>
<feature type="binding site" evidence="10">
    <location>
        <position position="10"/>
    </location>
    <ligand>
        <name>Mg(2+)</name>
        <dbReference type="ChEBI" id="CHEBI:18420"/>
    </ligand>
</feature>
<dbReference type="PANTHER" id="PTHR42891:SF1">
    <property type="entry name" value="D-GLYCERO-BETA-D-MANNO-HEPTOSE-1,7-BISPHOSPHATE 7-PHOSPHATASE"/>
    <property type="match status" value="1"/>
</dbReference>
<organism evidence="11 12">
    <name type="scientific">Anaeromonas frigoriresistens</name>
    <dbReference type="NCBI Taxonomy" id="2683708"/>
    <lineage>
        <taxon>Bacteria</taxon>
        <taxon>Bacillati</taxon>
        <taxon>Bacillota</taxon>
        <taxon>Tissierellia</taxon>
        <taxon>Tissierellales</taxon>
        <taxon>Thermohalobacteraceae</taxon>
        <taxon>Anaeromonas</taxon>
    </lineage>
</organism>
<dbReference type="EMBL" id="WSFT01000051">
    <property type="protein sequence ID" value="MBS4539534.1"/>
    <property type="molecule type" value="Genomic_DNA"/>
</dbReference>
<evidence type="ECO:0000256" key="1">
    <source>
        <dbReference type="ARBA" id="ARBA00004496"/>
    </source>
</evidence>
<dbReference type="InterPro" id="IPR006549">
    <property type="entry name" value="HAD-SF_hydro_IIIA"/>
</dbReference>
<feature type="binding site" evidence="10">
    <location>
        <position position="125"/>
    </location>
    <ligand>
        <name>Mg(2+)</name>
        <dbReference type="ChEBI" id="CHEBI:18420"/>
    </ligand>
</feature>
<keyword evidence="4 7" id="KW-0378">Hydrolase</keyword>
<dbReference type="GO" id="GO:0005737">
    <property type="term" value="C:cytoplasm"/>
    <property type="evidence" value="ECO:0007669"/>
    <property type="project" value="UniProtKB-SubCell"/>
</dbReference>
<evidence type="ECO:0000256" key="3">
    <source>
        <dbReference type="ARBA" id="ARBA00022723"/>
    </source>
</evidence>
<evidence type="ECO:0000256" key="5">
    <source>
        <dbReference type="ARBA" id="ARBA00023277"/>
    </source>
</evidence>
<dbReference type="PANTHER" id="PTHR42891">
    <property type="entry name" value="D-GLYCERO-BETA-D-MANNO-HEPTOSE-1,7-BISPHOSPHATE 7-PHOSPHATASE"/>
    <property type="match status" value="1"/>
</dbReference>
<feature type="active site" description="Nucleophile" evidence="8">
    <location>
        <position position="8"/>
    </location>
</feature>
<keyword evidence="10" id="KW-0460">Magnesium</keyword>
<evidence type="ECO:0000256" key="8">
    <source>
        <dbReference type="PIRSR" id="PIRSR004682-1"/>
    </source>
</evidence>
<dbReference type="Proteomes" id="UP000724672">
    <property type="component" value="Unassembled WGS sequence"/>
</dbReference>
<dbReference type="AlphaFoldDB" id="A0A942UUL6"/>
<dbReference type="InterPro" id="IPR036412">
    <property type="entry name" value="HAD-like_sf"/>
</dbReference>